<dbReference type="EMBL" id="JACJVQ010000025">
    <property type="protein sequence ID" value="MBB6637877.1"/>
    <property type="molecule type" value="Genomic_DNA"/>
</dbReference>
<dbReference type="InterPro" id="IPR050903">
    <property type="entry name" value="Bact_Chemotaxis_MeTrfase"/>
</dbReference>
<dbReference type="RefSeq" id="WP_185123089.1">
    <property type="nucleotide sequence ID" value="NZ_JACJVQ010000025.1"/>
</dbReference>
<proteinExistence type="predicted"/>
<dbReference type="SUPFAM" id="SSF53335">
    <property type="entry name" value="S-adenosyl-L-methionine-dependent methyltransferases"/>
    <property type="match status" value="1"/>
</dbReference>
<dbReference type="InterPro" id="IPR029063">
    <property type="entry name" value="SAM-dependent_MTases_sf"/>
</dbReference>
<dbReference type="PRINTS" id="PR00996">
    <property type="entry name" value="CHERMTFRASE"/>
</dbReference>
<evidence type="ECO:0000313" key="2">
    <source>
        <dbReference type="EMBL" id="MBB6637877.1"/>
    </source>
</evidence>
<keyword evidence="2" id="KW-0808">Transferase</keyword>
<dbReference type="InterPro" id="IPR022641">
    <property type="entry name" value="CheR_N"/>
</dbReference>
<protein>
    <submittedName>
        <fullName evidence="2">Protein-glutamate O-methyltransferase CheR</fullName>
    </submittedName>
</protein>
<dbReference type="SUPFAM" id="SSF47757">
    <property type="entry name" value="Chemotaxis receptor methyltransferase CheR, N-terminal domain"/>
    <property type="match status" value="1"/>
</dbReference>
<comment type="caution">
    <text evidence="2">The sequence shown here is derived from an EMBL/GenBank/DDBJ whole genome shotgun (WGS) entry which is preliminary data.</text>
</comment>
<accession>A0A841T7P8</accession>
<dbReference type="GO" id="GO:0008757">
    <property type="term" value="F:S-adenosylmethionine-dependent methyltransferase activity"/>
    <property type="evidence" value="ECO:0007669"/>
    <property type="project" value="InterPro"/>
</dbReference>
<dbReference type="PROSITE" id="PS50123">
    <property type="entry name" value="CHER"/>
    <property type="match status" value="1"/>
</dbReference>
<dbReference type="Pfam" id="PF03705">
    <property type="entry name" value="CheR_N"/>
    <property type="match status" value="1"/>
</dbReference>
<dbReference type="Gene3D" id="3.40.50.150">
    <property type="entry name" value="Vaccinia Virus protein VP39"/>
    <property type="match status" value="1"/>
</dbReference>
<sequence length="282" mass="33259">MMEEWRLPGYDEQLEKLEIKLLLEAVYLEYGYDFRQYAYPSLRRRIRRRALLEKQEDISSLQGRVLHDRDAFERLLSDLVIPVTELFRNPATFRWLRERLTDGLRDVSFLRVWHAGCATGEEAYSSAIWLEEEGMLGQARIYATDISRAALNRAREGQLPKDRFPLYDSNYREAGGQSELSRHCEEEEGFFTFKASLKERIVFAEHNLATDRSFNEFHLIFCRNVMIYFDPSLRERVHRLFYESLAPGGILVLGGKESLAFTSHADHYETLSEEHRVYRKIE</sequence>
<dbReference type="AlphaFoldDB" id="A0A841T7P8"/>
<evidence type="ECO:0000259" key="1">
    <source>
        <dbReference type="PROSITE" id="PS50123"/>
    </source>
</evidence>
<dbReference type="SMART" id="SM00138">
    <property type="entry name" value="MeTrc"/>
    <property type="match status" value="1"/>
</dbReference>
<dbReference type="CDD" id="cd02440">
    <property type="entry name" value="AdoMet_MTases"/>
    <property type="match status" value="1"/>
</dbReference>
<dbReference type="InterPro" id="IPR022642">
    <property type="entry name" value="CheR_C"/>
</dbReference>
<dbReference type="PANTHER" id="PTHR24422:SF8">
    <property type="entry name" value="CHEMOTAXIS PROTEIN"/>
    <property type="match status" value="1"/>
</dbReference>
<keyword evidence="2" id="KW-0489">Methyltransferase</keyword>
<gene>
    <name evidence="2" type="ORF">H7B67_27435</name>
</gene>
<organism evidence="2 3">
    <name type="scientific">Cohnella thailandensis</name>
    <dbReference type="NCBI Taxonomy" id="557557"/>
    <lineage>
        <taxon>Bacteria</taxon>
        <taxon>Bacillati</taxon>
        <taxon>Bacillota</taxon>
        <taxon>Bacilli</taxon>
        <taxon>Bacillales</taxon>
        <taxon>Paenibacillaceae</taxon>
        <taxon>Cohnella</taxon>
    </lineage>
</organism>
<dbReference type="InterPro" id="IPR000780">
    <property type="entry name" value="CheR_MeTrfase"/>
</dbReference>
<evidence type="ECO:0000313" key="3">
    <source>
        <dbReference type="Proteomes" id="UP000535838"/>
    </source>
</evidence>
<dbReference type="PANTHER" id="PTHR24422">
    <property type="entry name" value="CHEMOTAXIS PROTEIN METHYLTRANSFERASE"/>
    <property type="match status" value="1"/>
</dbReference>
<dbReference type="Pfam" id="PF01739">
    <property type="entry name" value="CheR"/>
    <property type="match status" value="1"/>
</dbReference>
<feature type="domain" description="CheR-type methyltransferase" evidence="1">
    <location>
        <begin position="14"/>
        <end position="282"/>
    </location>
</feature>
<keyword evidence="3" id="KW-1185">Reference proteome</keyword>
<name>A0A841T7P8_9BACL</name>
<dbReference type="Proteomes" id="UP000535838">
    <property type="component" value="Unassembled WGS sequence"/>
</dbReference>
<reference evidence="2 3" key="1">
    <citation type="submission" date="2020-08" db="EMBL/GenBank/DDBJ databases">
        <title>Cohnella phylogeny.</title>
        <authorList>
            <person name="Dunlap C."/>
        </authorList>
    </citation>
    <scope>NUCLEOTIDE SEQUENCE [LARGE SCALE GENOMIC DNA]</scope>
    <source>
        <strain evidence="2 3">DSM 25241</strain>
    </source>
</reference>
<dbReference type="GO" id="GO:0032259">
    <property type="term" value="P:methylation"/>
    <property type="evidence" value="ECO:0007669"/>
    <property type="project" value="UniProtKB-KW"/>
</dbReference>